<keyword evidence="2" id="KW-0413">Isomerase</keyword>
<evidence type="ECO:0000313" key="3">
    <source>
        <dbReference type="Proteomes" id="UP001199469"/>
    </source>
</evidence>
<proteinExistence type="predicted"/>
<dbReference type="GO" id="GO:0016853">
    <property type="term" value="F:isomerase activity"/>
    <property type="evidence" value="ECO:0007669"/>
    <property type="project" value="UniProtKB-KW"/>
</dbReference>
<keyword evidence="3" id="KW-1185">Reference proteome</keyword>
<feature type="domain" description="Mycothiol-dependent maleylpyruvate isomerase metal-binding" evidence="1">
    <location>
        <begin position="17"/>
        <end position="102"/>
    </location>
</feature>
<dbReference type="RefSeq" id="WP_230737920.1">
    <property type="nucleotide sequence ID" value="NZ_JAJNDB010000005.1"/>
</dbReference>
<dbReference type="InterPro" id="IPR024344">
    <property type="entry name" value="MDMPI_metal-binding"/>
</dbReference>
<gene>
    <name evidence="2" type="ORF">LQ327_22075</name>
</gene>
<evidence type="ECO:0000313" key="2">
    <source>
        <dbReference type="EMBL" id="MCD2196063.1"/>
    </source>
</evidence>
<reference evidence="2 3" key="1">
    <citation type="submission" date="2021-11" db="EMBL/GenBank/DDBJ databases">
        <title>Draft genome sequence of Actinomycetospora sp. SF1 isolated from the rhizosphere soil.</title>
        <authorList>
            <person name="Duangmal K."/>
            <person name="Chantavorakit T."/>
        </authorList>
    </citation>
    <scope>NUCLEOTIDE SEQUENCE [LARGE SCALE GENOMIC DNA]</scope>
    <source>
        <strain evidence="2 3">TBRC 5722</strain>
    </source>
</reference>
<evidence type="ECO:0000259" key="1">
    <source>
        <dbReference type="Pfam" id="PF11716"/>
    </source>
</evidence>
<dbReference type="SUPFAM" id="SSF109854">
    <property type="entry name" value="DinB/YfiT-like putative metalloenzymes"/>
    <property type="match status" value="1"/>
</dbReference>
<organism evidence="2 3">
    <name type="scientific">Actinomycetospora endophytica</name>
    <dbReference type="NCBI Taxonomy" id="2291215"/>
    <lineage>
        <taxon>Bacteria</taxon>
        <taxon>Bacillati</taxon>
        <taxon>Actinomycetota</taxon>
        <taxon>Actinomycetes</taxon>
        <taxon>Pseudonocardiales</taxon>
        <taxon>Pseudonocardiaceae</taxon>
        <taxon>Actinomycetospora</taxon>
    </lineage>
</organism>
<dbReference type="Pfam" id="PF11716">
    <property type="entry name" value="MDMPI_N"/>
    <property type="match status" value="1"/>
</dbReference>
<comment type="caution">
    <text evidence="2">The sequence shown here is derived from an EMBL/GenBank/DDBJ whole genome shotgun (WGS) entry which is preliminary data.</text>
</comment>
<dbReference type="InterPro" id="IPR034660">
    <property type="entry name" value="DinB/YfiT-like"/>
</dbReference>
<protein>
    <submittedName>
        <fullName evidence="2">Maleylpyruvate isomerase N-terminal domain-containing protein</fullName>
    </submittedName>
</protein>
<sequence length="231" mass="24668">MPVSLGDAYRGAFTRLDTRLRALAATDASSLDTLVPACPGWTVHGVVSHLSGIAVDIVAGRLRGIPDDEWTAGQVDQRLGVPVEEVLDEWAPHVDTIVAGLDSRAVPPPAAADVLTHEGDIAEALADPMPPEDGWHDASRLLCRGMVRGVDRAGTLTVRCGDDEWSGGSGGDGPVAAVDVDRWELFRGVFSRRSADQMRAWSWDGDPDPWLASLTVFGLRTDDQPRCAPPS</sequence>
<dbReference type="Proteomes" id="UP001199469">
    <property type="component" value="Unassembled WGS sequence"/>
</dbReference>
<dbReference type="EMBL" id="JAJNDB010000005">
    <property type="protein sequence ID" value="MCD2196063.1"/>
    <property type="molecule type" value="Genomic_DNA"/>
</dbReference>
<accession>A0ABS8PDK1</accession>
<name>A0ABS8PDK1_9PSEU</name>